<evidence type="ECO:0000313" key="2">
    <source>
        <dbReference type="EMBL" id="KAK5165812.1"/>
    </source>
</evidence>
<comment type="caution">
    <text evidence="2">The sequence shown here is derived from an EMBL/GenBank/DDBJ whole genome shotgun (WGS) entry which is preliminary data.</text>
</comment>
<sequence>MSSTGSDAKISGTKIEPLDSTDTKQNQQRDMGGQGVAGSDKNIDQARIGPVGGKGVGQNPAPHDDVQGVVGRDANVEKVKIDPLVSQAEQSTEQPAPGLNDENVSAARVAPLGEVREDMPQNQ</sequence>
<reference evidence="2 3" key="1">
    <citation type="submission" date="2023-08" db="EMBL/GenBank/DDBJ databases">
        <title>Black Yeasts Isolated from many extreme environments.</title>
        <authorList>
            <person name="Coleine C."/>
            <person name="Stajich J.E."/>
            <person name="Selbmann L."/>
        </authorList>
    </citation>
    <scope>NUCLEOTIDE SEQUENCE [LARGE SCALE GENOMIC DNA]</scope>
    <source>
        <strain evidence="2 3">CCFEE 5935</strain>
    </source>
</reference>
<feature type="compositionally biased region" description="Basic and acidic residues" evidence="1">
    <location>
        <begin position="114"/>
        <end position="123"/>
    </location>
</feature>
<name>A0AAV9P053_9PEZI</name>
<dbReference type="EMBL" id="JAVRRT010000015">
    <property type="protein sequence ID" value="KAK5165812.1"/>
    <property type="molecule type" value="Genomic_DNA"/>
</dbReference>
<keyword evidence="3" id="KW-1185">Reference proteome</keyword>
<accession>A0AAV9P053</accession>
<dbReference type="RefSeq" id="XP_064655824.1">
    <property type="nucleotide sequence ID" value="XM_064805965.1"/>
</dbReference>
<organism evidence="2 3">
    <name type="scientific">Saxophila tyrrhenica</name>
    <dbReference type="NCBI Taxonomy" id="1690608"/>
    <lineage>
        <taxon>Eukaryota</taxon>
        <taxon>Fungi</taxon>
        <taxon>Dikarya</taxon>
        <taxon>Ascomycota</taxon>
        <taxon>Pezizomycotina</taxon>
        <taxon>Dothideomycetes</taxon>
        <taxon>Dothideomycetidae</taxon>
        <taxon>Mycosphaerellales</taxon>
        <taxon>Extremaceae</taxon>
        <taxon>Saxophila</taxon>
    </lineage>
</organism>
<evidence type="ECO:0000313" key="3">
    <source>
        <dbReference type="Proteomes" id="UP001337655"/>
    </source>
</evidence>
<protein>
    <submittedName>
        <fullName evidence="2">Uncharacterized protein</fullName>
    </submittedName>
</protein>
<feature type="region of interest" description="Disordered" evidence="1">
    <location>
        <begin position="1"/>
        <end position="68"/>
    </location>
</feature>
<dbReference type="AlphaFoldDB" id="A0AAV9P053"/>
<evidence type="ECO:0000256" key="1">
    <source>
        <dbReference type="SAM" id="MobiDB-lite"/>
    </source>
</evidence>
<gene>
    <name evidence="2" type="ORF">LTR77_008735</name>
</gene>
<dbReference type="GeneID" id="89930067"/>
<feature type="region of interest" description="Disordered" evidence="1">
    <location>
        <begin position="80"/>
        <end position="123"/>
    </location>
</feature>
<proteinExistence type="predicted"/>
<dbReference type="Proteomes" id="UP001337655">
    <property type="component" value="Unassembled WGS sequence"/>
</dbReference>